<dbReference type="PANTHER" id="PTHR43162:SF1">
    <property type="entry name" value="PRESTALK A DIFFERENTIATION PROTEIN A"/>
    <property type="match status" value="1"/>
</dbReference>
<reference evidence="2" key="1">
    <citation type="journal article" date="2021" name="PeerJ">
        <title>Extensive microbial diversity within the chicken gut microbiome revealed by metagenomics and culture.</title>
        <authorList>
            <person name="Gilroy R."/>
            <person name="Ravi A."/>
            <person name="Getino M."/>
            <person name="Pursley I."/>
            <person name="Horton D.L."/>
            <person name="Alikhan N.F."/>
            <person name="Baker D."/>
            <person name="Gharbi K."/>
            <person name="Hall N."/>
            <person name="Watson M."/>
            <person name="Adriaenssens E.M."/>
            <person name="Foster-Nyarko E."/>
            <person name="Jarju S."/>
            <person name="Secka A."/>
            <person name="Antonio M."/>
            <person name="Oren A."/>
            <person name="Chaudhuri R.R."/>
            <person name="La Ragione R."/>
            <person name="Hildebrand F."/>
            <person name="Pallen M.J."/>
        </authorList>
    </citation>
    <scope>NUCLEOTIDE SEQUENCE</scope>
    <source>
        <strain evidence="2">1719</strain>
    </source>
</reference>
<dbReference type="Pfam" id="PF05368">
    <property type="entry name" value="NmrA"/>
    <property type="match status" value="1"/>
</dbReference>
<proteinExistence type="predicted"/>
<dbReference type="Proteomes" id="UP000824156">
    <property type="component" value="Unassembled WGS sequence"/>
</dbReference>
<dbReference type="InterPro" id="IPR008030">
    <property type="entry name" value="NmrA-like"/>
</dbReference>
<comment type="caution">
    <text evidence="2">The sequence shown here is derived from an EMBL/GenBank/DDBJ whole genome shotgun (WGS) entry which is preliminary data.</text>
</comment>
<protein>
    <submittedName>
        <fullName evidence="2">SDR family oxidoreductase</fullName>
    </submittedName>
</protein>
<dbReference type="SUPFAM" id="SSF51735">
    <property type="entry name" value="NAD(P)-binding Rossmann-fold domains"/>
    <property type="match status" value="1"/>
</dbReference>
<feature type="domain" description="NmrA-like" evidence="1">
    <location>
        <begin position="7"/>
        <end position="281"/>
    </location>
</feature>
<dbReference type="Gene3D" id="3.40.50.720">
    <property type="entry name" value="NAD(P)-binding Rossmann-like Domain"/>
    <property type="match status" value="1"/>
</dbReference>
<dbReference type="EMBL" id="DXEZ01000124">
    <property type="protein sequence ID" value="HIX54252.1"/>
    <property type="molecule type" value="Genomic_DNA"/>
</dbReference>
<name>A0A9D1W8E5_9SPHI</name>
<evidence type="ECO:0000313" key="2">
    <source>
        <dbReference type="EMBL" id="HIX54252.1"/>
    </source>
</evidence>
<dbReference type="AlphaFoldDB" id="A0A9D1W8E5"/>
<dbReference type="InterPro" id="IPR036291">
    <property type="entry name" value="NAD(P)-bd_dom_sf"/>
</dbReference>
<dbReference type="CDD" id="cd05269">
    <property type="entry name" value="TMR_SDR_a"/>
    <property type="match status" value="1"/>
</dbReference>
<evidence type="ECO:0000259" key="1">
    <source>
        <dbReference type="Pfam" id="PF05368"/>
    </source>
</evidence>
<gene>
    <name evidence="2" type="ORF">H9853_04445</name>
</gene>
<evidence type="ECO:0000313" key="3">
    <source>
        <dbReference type="Proteomes" id="UP000824156"/>
    </source>
</evidence>
<accession>A0A9D1W8E5</accession>
<reference evidence="2" key="2">
    <citation type="submission" date="2021-04" db="EMBL/GenBank/DDBJ databases">
        <authorList>
            <person name="Gilroy R."/>
        </authorList>
    </citation>
    <scope>NUCLEOTIDE SEQUENCE</scope>
    <source>
        <strain evidence="2">1719</strain>
    </source>
</reference>
<dbReference type="InterPro" id="IPR051604">
    <property type="entry name" value="Ergot_Alk_Oxidoreductase"/>
</dbReference>
<dbReference type="Gene3D" id="3.90.25.10">
    <property type="entry name" value="UDP-galactose 4-epimerase, domain 1"/>
    <property type="match status" value="1"/>
</dbReference>
<organism evidence="2 3">
    <name type="scientific">Candidatus Sphingobacterium stercoripullorum</name>
    <dbReference type="NCBI Taxonomy" id="2838759"/>
    <lineage>
        <taxon>Bacteria</taxon>
        <taxon>Pseudomonadati</taxon>
        <taxon>Bacteroidota</taxon>
        <taxon>Sphingobacteriia</taxon>
        <taxon>Sphingobacteriales</taxon>
        <taxon>Sphingobacteriaceae</taxon>
        <taxon>Sphingobacterium</taxon>
    </lineage>
</organism>
<sequence length="291" mass="32306">MKSEVYTIIGSTGTIGSELVRLLVQEKVSVRAIMRNFNRIQEDLSYVHWVKADIEKEELLNGVLAGTTRLFLLSGNRPGFSKSQIQVVEKAKELGVQHIVKLSALGATSRSKSGLTKEHYDVEQALEASGLSYTILRPHAFMQNWLSDVAKTVRKENKIYAAVGDGKVPFIDTRDIAAVAAEALLHPEKHNKKLYVLTSGIAFSYYDLAHAVSQATQKEVVYVPLSMEEMRKRMQDQGINDAMIEGYLSLAAHQKAGGATARVSSDVKDVLGREPITVEQFADEFKEYFKA</sequence>
<dbReference type="PANTHER" id="PTHR43162">
    <property type="match status" value="1"/>
</dbReference>